<dbReference type="Gene3D" id="3.90.1150.10">
    <property type="entry name" value="Aspartate Aminotransferase, domain 1"/>
    <property type="match status" value="1"/>
</dbReference>
<dbReference type="PROSITE" id="PS00600">
    <property type="entry name" value="AA_TRANSFER_CLASS_3"/>
    <property type="match status" value="1"/>
</dbReference>
<dbReference type="EC" id="2.6.1.11" evidence="5"/>
<comment type="similarity">
    <text evidence="4 10">Belongs to the class-III pyridoxal-phosphate-dependent aminotransferase family.</text>
</comment>
<comment type="pathway">
    <text evidence="3">Amino-acid biosynthesis; L-arginine biosynthesis; N(2)-acetyl-L-ornithine from L-glutamate: step 4/4.</text>
</comment>
<comment type="subcellular location">
    <subcellularLocation>
        <location evidence="2">Mitochondrion</location>
    </subcellularLocation>
</comment>
<organism evidence="11 13">
    <name type="scientific">Phytophthora kernoviae</name>
    <dbReference type="NCBI Taxonomy" id="325452"/>
    <lineage>
        <taxon>Eukaryota</taxon>
        <taxon>Sar</taxon>
        <taxon>Stramenopiles</taxon>
        <taxon>Oomycota</taxon>
        <taxon>Peronosporomycetes</taxon>
        <taxon>Peronosporales</taxon>
        <taxon>Peronosporaceae</taxon>
        <taxon>Phytophthora</taxon>
    </lineage>
</organism>
<comment type="caution">
    <text evidence="11">The sequence shown here is derived from an EMBL/GenBank/DDBJ whole genome shotgun (WGS) entry which is preliminary data.</text>
</comment>
<dbReference type="InterPro" id="IPR050103">
    <property type="entry name" value="Class-III_PLP-dep_AT"/>
</dbReference>
<dbReference type="EMBL" id="MBAD02000185">
    <property type="protein sequence ID" value="RLN70820.1"/>
    <property type="molecule type" value="Genomic_DNA"/>
</dbReference>
<dbReference type="GO" id="GO:0006526">
    <property type="term" value="P:L-arginine biosynthetic process"/>
    <property type="evidence" value="ECO:0007669"/>
    <property type="project" value="UniProtKB-UniPathway"/>
</dbReference>
<evidence type="ECO:0000313" key="13">
    <source>
        <dbReference type="Proteomes" id="UP000277300"/>
    </source>
</evidence>
<name>A0A3F2RDL8_9STRA</name>
<gene>
    <name evidence="12" type="ORF">BBJ29_008193</name>
    <name evidence="11" type="ORF">BBP00_00009077</name>
</gene>
<evidence type="ECO:0000256" key="1">
    <source>
        <dbReference type="ARBA" id="ARBA00001933"/>
    </source>
</evidence>
<evidence type="ECO:0000313" key="12">
    <source>
        <dbReference type="EMBL" id="RLN70820.1"/>
    </source>
</evidence>
<dbReference type="AlphaFoldDB" id="A0A3F2RDL8"/>
<sequence>MLASLRSAKQLQRLSGARARACAFTTKPFNPDTYEQKYLVKTYNPDGVRGEPGLVFTHGKGSKLYDEQGREFLDFYAGIAVSGLGHGDEDVYQSLVENGKKVTHVSNLFHSKAPLELAKTLVDNSRFDKVFFSNSGTEANEGAYKFARLYANRVSKGTPLEGKKYEFISFKHGFHGRTAAALTLTHKPKIRDAFMPLVPGVHYAEFNDIESVKKLISDKTAGVFIEPVQGEGGLYPADPEFFRELRVLCDKHDTLLITDEVQCGLGRTGKLFAHELYDVTPDIMTLAKPLAGGLPIGAILMSNKVASAVTPGQHGTTFGGNPLVCAVANTVLGKICDEDFLANVQKRGKYLVDGLEKLQEKFPDKVVDVRKPIGKGGLFVALECSKPVGPLIKYALSEQVLIISAGENTIRLCPPLIVDEQDIDKLISVVEKAFDEDVL</sequence>
<keyword evidence="8" id="KW-0808">Transferase</keyword>
<keyword evidence="7" id="KW-0028">Amino-acid biosynthesis</keyword>
<dbReference type="GO" id="GO:0003992">
    <property type="term" value="F:N2-acetyl-L-ornithine:2-oxoglutarate 5-aminotransferase activity"/>
    <property type="evidence" value="ECO:0007669"/>
    <property type="project" value="UniProtKB-EC"/>
</dbReference>
<dbReference type="PIRSF" id="PIRSF000521">
    <property type="entry name" value="Transaminase_4ab_Lys_Orn"/>
    <property type="match status" value="1"/>
</dbReference>
<dbReference type="Pfam" id="PF00202">
    <property type="entry name" value="Aminotran_3"/>
    <property type="match status" value="1"/>
</dbReference>
<dbReference type="UniPathway" id="UPA00068">
    <property type="reaction ID" value="UER00109"/>
</dbReference>
<protein>
    <recommendedName>
        <fullName evidence="5">acetylornithine transaminase</fullName>
        <ecNumber evidence="5">2.6.1.11</ecNumber>
    </recommendedName>
</protein>
<evidence type="ECO:0000256" key="2">
    <source>
        <dbReference type="ARBA" id="ARBA00004173"/>
    </source>
</evidence>
<dbReference type="EMBL" id="MBDO02000551">
    <property type="protein sequence ID" value="RLN54066.1"/>
    <property type="molecule type" value="Genomic_DNA"/>
</dbReference>
<dbReference type="InterPro" id="IPR015424">
    <property type="entry name" value="PyrdxlP-dep_Trfase"/>
</dbReference>
<evidence type="ECO:0000313" key="14">
    <source>
        <dbReference type="Proteomes" id="UP000284657"/>
    </source>
</evidence>
<dbReference type="Proteomes" id="UP000284657">
    <property type="component" value="Unassembled WGS sequence"/>
</dbReference>
<dbReference type="FunFam" id="3.40.640.10:FF:000004">
    <property type="entry name" value="Acetylornithine aminotransferase"/>
    <property type="match status" value="1"/>
</dbReference>
<keyword evidence="6" id="KW-0032">Aminotransferase</keyword>
<comment type="cofactor">
    <cofactor evidence="1">
        <name>pyridoxal 5'-phosphate</name>
        <dbReference type="ChEBI" id="CHEBI:597326"/>
    </cofactor>
</comment>
<dbReference type="NCBIfam" id="TIGR00707">
    <property type="entry name" value="argD"/>
    <property type="match status" value="1"/>
</dbReference>
<reference evidence="13 14" key="1">
    <citation type="submission" date="2018-07" db="EMBL/GenBank/DDBJ databases">
        <title>Genome sequencing of oomycete isolates from Chile give support for New Zealand origin for Phytophthora kernoviae and make available the first Nothophytophthora sp. genome.</title>
        <authorList>
            <person name="Studholme D.J."/>
            <person name="Sanfuentes E."/>
            <person name="Panda P."/>
            <person name="Hill R."/>
            <person name="Sambles C."/>
            <person name="Grant M."/>
            <person name="Williams N.M."/>
            <person name="Mcdougal R.L."/>
        </authorList>
    </citation>
    <scope>NUCLEOTIDE SEQUENCE [LARGE SCALE GENOMIC DNA]</scope>
    <source>
        <strain evidence="11">Chile6</strain>
        <strain evidence="12">Chile7</strain>
    </source>
</reference>
<dbReference type="NCBIfam" id="NF002325">
    <property type="entry name" value="PRK01278.1"/>
    <property type="match status" value="1"/>
</dbReference>
<dbReference type="InterPro" id="IPR015422">
    <property type="entry name" value="PyrdxlP-dep_Trfase_small"/>
</dbReference>
<dbReference type="InterPro" id="IPR005814">
    <property type="entry name" value="Aminotrans_3"/>
</dbReference>
<dbReference type="GO" id="GO:0030170">
    <property type="term" value="F:pyridoxal phosphate binding"/>
    <property type="evidence" value="ECO:0007669"/>
    <property type="project" value="InterPro"/>
</dbReference>
<evidence type="ECO:0000256" key="4">
    <source>
        <dbReference type="ARBA" id="ARBA00008954"/>
    </source>
</evidence>
<dbReference type="InterPro" id="IPR004636">
    <property type="entry name" value="AcOrn/SuccOrn_fam"/>
</dbReference>
<evidence type="ECO:0000256" key="3">
    <source>
        <dbReference type="ARBA" id="ARBA00005024"/>
    </source>
</evidence>
<dbReference type="GO" id="GO:0005739">
    <property type="term" value="C:mitochondrion"/>
    <property type="evidence" value="ECO:0007669"/>
    <property type="project" value="UniProtKB-SubCell"/>
</dbReference>
<evidence type="ECO:0000256" key="10">
    <source>
        <dbReference type="RuleBase" id="RU003560"/>
    </source>
</evidence>
<dbReference type="HAMAP" id="MF_01107">
    <property type="entry name" value="ArgD_aminotrans_3"/>
    <property type="match status" value="1"/>
</dbReference>
<evidence type="ECO:0000256" key="7">
    <source>
        <dbReference type="ARBA" id="ARBA00022605"/>
    </source>
</evidence>
<evidence type="ECO:0000256" key="9">
    <source>
        <dbReference type="ARBA" id="ARBA00022898"/>
    </source>
</evidence>
<proteinExistence type="inferred from homology"/>
<dbReference type="OrthoDB" id="425114at2759"/>
<dbReference type="PANTHER" id="PTHR11986">
    <property type="entry name" value="AMINOTRANSFERASE CLASS III"/>
    <property type="match status" value="1"/>
</dbReference>
<dbReference type="SUPFAM" id="SSF53383">
    <property type="entry name" value="PLP-dependent transferases"/>
    <property type="match status" value="1"/>
</dbReference>
<dbReference type="InterPro" id="IPR049704">
    <property type="entry name" value="Aminotrans_3_PPA_site"/>
</dbReference>
<dbReference type="InterPro" id="IPR015421">
    <property type="entry name" value="PyrdxlP-dep_Trfase_major"/>
</dbReference>
<evidence type="ECO:0000313" key="11">
    <source>
        <dbReference type="EMBL" id="RLN54066.1"/>
    </source>
</evidence>
<dbReference type="PANTHER" id="PTHR11986:SF79">
    <property type="entry name" value="ACETYLORNITHINE AMINOTRANSFERASE, MITOCHONDRIAL"/>
    <property type="match status" value="1"/>
</dbReference>
<dbReference type="CDD" id="cd00610">
    <property type="entry name" value="OAT_like"/>
    <property type="match status" value="1"/>
</dbReference>
<dbReference type="GO" id="GO:0042802">
    <property type="term" value="F:identical protein binding"/>
    <property type="evidence" value="ECO:0007669"/>
    <property type="project" value="TreeGrafter"/>
</dbReference>
<accession>A0A3F2RDL8</accession>
<dbReference type="Gene3D" id="3.40.640.10">
    <property type="entry name" value="Type I PLP-dependent aspartate aminotransferase-like (Major domain)"/>
    <property type="match status" value="1"/>
</dbReference>
<keyword evidence="9 10" id="KW-0663">Pyridoxal phosphate</keyword>
<evidence type="ECO:0000256" key="6">
    <source>
        <dbReference type="ARBA" id="ARBA00022576"/>
    </source>
</evidence>
<dbReference type="Proteomes" id="UP000277300">
    <property type="component" value="Unassembled WGS sequence"/>
</dbReference>
<evidence type="ECO:0000256" key="5">
    <source>
        <dbReference type="ARBA" id="ARBA00012919"/>
    </source>
</evidence>
<evidence type="ECO:0000256" key="8">
    <source>
        <dbReference type="ARBA" id="ARBA00022679"/>
    </source>
</evidence>